<organism evidence="12 13">
    <name type="scientific">Allorhodopirellula heiligendammensis</name>
    <dbReference type="NCBI Taxonomy" id="2714739"/>
    <lineage>
        <taxon>Bacteria</taxon>
        <taxon>Pseudomonadati</taxon>
        <taxon>Planctomycetota</taxon>
        <taxon>Planctomycetia</taxon>
        <taxon>Pirellulales</taxon>
        <taxon>Pirellulaceae</taxon>
        <taxon>Allorhodopirellula</taxon>
    </lineage>
</organism>
<dbReference type="GO" id="GO:0015086">
    <property type="term" value="F:cadmium ion transmembrane transporter activity"/>
    <property type="evidence" value="ECO:0007669"/>
    <property type="project" value="TreeGrafter"/>
</dbReference>
<feature type="transmembrane region" description="Helical" evidence="10">
    <location>
        <begin position="106"/>
        <end position="127"/>
    </location>
</feature>
<keyword evidence="10" id="KW-1003">Cell membrane</keyword>
<dbReference type="PANTHER" id="PTHR48085:SF5">
    <property type="entry name" value="CADMIUM_ZINC-TRANSPORTING ATPASE HMA4-RELATED"/>
    <property type="match status" value="1"/>
</dbReference>
<evidence type="ECO:0000256" key="8">
    <source>
        <dbReference type="ARBA" id="ARBA00039097"/>
    </source>
</evidence>
<dbReference type="PROSITE" id="PS00154">
    <property type="entry name" value="ATPASE_E1_E2"/>
    <property type="match status" value="1"/>
</dbReference>
<proteinExistence type="inferred from homology"/>
<dbReference type="InterPro" id="IPR001757">
    <property type="entry name" value="P_typ_ATPase"/>
</dbReference>
<dbReference type="GO" id="GO:0046872">
    <property type="term" value="F:metal ion binding"/>
    <property type="evidence" value="ECO:0007669"/>
    <property type="project" value="UniProtKB-KW"/>
</dbReference>
<accession>A0A5C6BFI5</accession>
<feature type="transmembrane region" description="Helical" evidence="10">
    <location>
        <begin position="649"/>
        <end position="669"/>
    </location>
</feature>
<evidence type="ECO:0000256" key="6">
    <source>
        <dbReference type="ARBA" id="ARBA00022989"/>
    </source>
</evidence>
<evidence type="ECO:0000256" key="4">
    <source>
        <dbReference type="ARBA" id="ARBA00022723"/>
    </source>
</evidence>
<evidence type="ECO:0000256" key="2">
    <source>
        <dbReference type="ARBA" id="ARBA00006024"/>
    </source>
</evidence>
<name>A0A5C6BFI5_9BACT</name>
<evidence type="ECO:0000313" key="12">
    <source>
        <dbReference type="EMBL" id="TWU10808.1"/>
    </source>
</evidence>
<keyword evidence="10" id="KW-0547">Nucleotide-binding</keyword>
<feature type="transmembrane region" description="Helical" evidence="10">
    <location>
        <begin position="80"/>
        <end position="100"/>
    </location>
</feature>
<dbReference type="FunFam" id="2.70.150.10:FF:000002">
    <property type="entry name" value="Copper-transporting ATPase 1, putative"/>
    <property type="match status" value="1"/>
</dbReference>
<dbReference type="OrthoDB" id="211392at2"/>
<dbReference type="InterPro" id="IPR036412">
    <property type="entry name" value="HAD-like_sf"/>
</dbReference>
<dbReference type="SFLD" id="SFLDF00027">
    <property type="entry name" value="p-type_atpase"/>
    <property type="match status" value="1"/>
</dbReference>
<dbReference type="PRINTS" id="PR00119">
    <property type="entry name" value="CATATPASE"/>
</dbReference>
<comment type="caution">
    <text evidence="12">The sequence shown here is derived from an EMBL/GenBank/DDBJ whole genome shotgun (WGS) entry which is preliminary data.</text>
</comment>
<reference evidence="12 13" key="1">
    <citation type="journal article" date="2020" name="Antonie Van Leeuwenhoek">
        <title>Rhodopirellula heiligendammensis sp. nov., Rhodopirellula pilleata sp. nov., and Rhodopirellula solitaria sp. nov. isolated from natural or artificial marine surfaces in Northern Germany and California, USA, and emended description of the genus Rhodopirellula.</title>
        <authorList>
            <person name="Kallscheuer N."/>
            <person name="Wiegand S."/>
            <person name="Jogler M."/>
            <person name="Boedeker C."/>
            <person name="Peeters S.H."/>
            <person name="Rast P."/>
            <person name="Heuer A."/>
            <person name="Jetten M.S.M."/>
            <person name="Rohde M."/>
            <person name="Jogler C."/>
        </authorList>
    </citation>
    <scope>NUCLEOTIDE SEQUENCE [LARGE SCALE GENOMIC DNA]</scope>
    <source>
        <strain evidence="12 13">Poly21</strain>
    </source>
</reference>
<dbReference type="InterPro" id="IPR051014">
    <property type="entry name" value="Cation_Transport_ATPase_IB"/>
</dbReference>
<dbReference type="InterPro" id="IPR018303">
    <property type="entry name" value="ATPase_P-typ_P_site"/>
</dbReference>
<dbReference type="GO" id="GO:0005886">
    <property type="term" value="C:plasma membrane"/>
    <property type="evidence" value="ECO:0007669"/>
    <property type="project" value="UniProtKB-SubCell"/>
</dbReference>
<dbReference type="Gene3D" id="3.40.1110.10">
    <property type="entry name" value="Calcium-transporting ATPase, cytoplasmic domain N"/>
    <property type="match status" value="1"/>
</dbReference>
<dbReference type="InterPro" id="IPR044492">
    <property type="entry name" value="P_typ_ATPase_HD_dom"/>
</dbReference>
<evidence type="ECO:0000259" key="11">
    <source>
        <dbReference type="Pfam" id="PF00122"/>
    </source>
</evidence>
<dbReference type="NCBIfam" id="TIGR01511">
    <property type="entry name" value="ATPase-IB1_Cu"/>
    <property type="match status" value="1"/>
</dbReference>
<dbReference type="GO" id="GO:0005524">
    <property type="term" value="F:ATP binding"/>
    <property type="evidence" value="ECO:0007669"/>
    <property type="project" value="UniProtKB-UniRule"/>
</dbReference>
<evidence type="ECO:0000256" key="9">
    <source>
        <dbReference type="ARBA" id="ARBA00047308"/>
    </source>
</evidence>
<evidence type="ECO:0000313" key="13">
    <source>
        <dbReference type="Proteomes" id="UP000319908"/>
    </source>
</evidence>
<keyword evidence="3 10" id="KW-0812">Transmembrane</keyword>
<feature type="transmembrane region" description="Helical" evidence="10">
    <location>
        <begin position="162"/>
        <end position="180"/>
    </location>
</feature>
<dbReference type="InterPro" id="IPR008250">
    <property type="entry name" value="ATPase_P-typ_transduc_dom_A_sf"/>
</dbReference>
<dbReference type="SUPFAM" id="SSF81665">
    <property type="entry name" value="Calcium ATPase, transmembrane domain M"/>
    <property type="match status" value="1"/>
</dbReference>
<keyword evidence="5" id="KW-1278">Translocase</keyword>
<dbReference type="InterPro" id="IPR023298">
    <property type="entry name" value="ATPase_P-typ_TM_dom_sf"/>
</dbReference>
<evidence type="ECO:0000256" key="3">
    <source>
        <dbReference type="ARBA" id="ARBA00022692"/>
    </source>
</evidence>
<dbReference type="EC" id="7.2.2.12" evidence="8"/>
<dbReference type="SFLD" id="SFLDG00002">
    <property type="entry name" value="C1.7:_P-type_atpase_like"/>
    <property type="match status" value="1"/>
</dbReference>
<keyword evidence="13" id="KW-1185">Reference proteome</keyword>
<dbReference type="SUPFAM" id="SSF81653">
    <property type="entry name" value="Calcium ATPase, transduction domain A"/>
    <property type="match status" value="1"/>
</dbReference>
<dbReference type="InterPro" id="IPR027256">
    <property type="entry name" value="P-typ_ATPase_IB"/>
</dbReference>
<dbReference type="PANTHER" id="PTHR48085">
    <property type="entry name" value="CADMIUM/ZINC-TRANSPORTING ATPASE HMA2-RELATED"/>
    <property type="match status" value="1"/>
</dbReference>
<feature type="transmembrane region" description="Helical" evidence="10">
    <location>
        <begin position="344"/>
        <end position="369"/>
    </location>
</feature>
<keyword evidence="4 10" id="KW-0479">Metal-binding</keyword>
<dbReference type="PROSITE" id="PS01229">
    <property type="entry name" value="COF_2"/>
    <property type="match status" value="1"/>
</dbReference>
<dbReference type="GO" id="GO:0016463">
    <property type="term" value="F:P-type zinc transporter activity"/>
    <property type="evidence" value="ECO:0007669"/>
    <property type="project" value="UniProtKB-EC"/>
</dbReference>
<evidence type="ECO:0000256" key="10">
    <source>
        <dbReference type="RuleBase" id="RU362081"/>
    </source>
</evidence>
<dbReference type="SUPFAM" id="SSF56784">
    <property type="entry name" value="HAD-like"/>
    <property type="match status" value="1"/>
</dbReference>
<dbReference type="Gene3D" id="3.40.50.1000">
    <property type="entry name" value="HAD superfamily/HAD-like"/>
    <property type="match status" value="1"/>
</dbReference>
<feature type="transmembrane region" description="Helical" evidence="10">
    <location>
        <begin position="139"/>
        <end position="156"/>
    </location>
</feature>
<dbReference type="Pfam" id="PF00702">
    <property type="entry name" value="Hydrolase"/>
    <property type="match status" value="1"/>
</dbReference>
<feature type="transmembrane region" description="Helical" evidence="10">
    <location>
        <begin position="675"/>
        <end position="697"/>
    </location>
</feature>
<dbReference type="InterPro" id="IPR023299">
    <property type="entry name" value="ATPase_P-typ_cyto_dom_N"/>
</dbReference>
<evidence type="ECO:0000256" key="7">
    <source>
        <dbReference type="ARBA" id="ARBA00023136"/>
    </source>
</evidence>
<evidence type="ECO:0000256" key="1">
    <source>
        <dbReference type="ARBA" id="ARBA00004370"/>
    </source>
</evidence>
<dbReference type="InterPro" id="IPR023214">
    <property type="entry name" value="HAD_sf"/>
</dbReference>
<evidence type="ECO:0000256" key="5">
    <source>
        <dbReference type="ARBA" id="ARBA00022967"/>
    </source>
</evidence>
<keyword evidence="10" id="KW-0067">ATP-binding</keyword>
<dbReference type="Proteomes" id="UP000319908">
    <property type="component" value="Unassembled WGS sequence"/>
</dbReference>
<dbReference type="Pfam" id="PF00122">
    <property type="entry name" value="E1-E2_ATPase"/>
    <property type="match status" value="1"/>
</dbReference>
<keyword evidence="6 10" id="KW-1133">Transmembrane helix</keyword>
<dbReference type="Gene3D" id="2.70.150.10">
    <property type="entry name" value="Calcium-transporting ATPase, cytoplasmic transduction domain A"/>
    <property type="match status" value="1"/>
</dbReference>
<dbReference type="AlphaFoldDB" id="A0A5C6BFI5"/>
<gene>
    <name evidence="12" type="primary">cadA_1</name>
    <name evidence="12" type="ORF">Poly21_47140</name>
</gene>
<feature type="domain" description="P-type ATPase A" evidence="11">
    <location>
        <begin position="192"/>
        <end position="292"/>
    </location>
</feature>
<protein>
    <recommendedName>
        <fullName evidence="8">P-type Zn(2+) transporter</fullName>
        <ecNumber evidence="8">7.2.2.12</ecNumber>
    </recommendedName>
</protein>
<comment type="subcellular location">
    <subcellularLocation>
        <location evidence="10">Cell membrane</location>
    </subcellularLocation>
    <subcellularLocation>
        <location evidence="1">Membrane</location>
    </subcellularLocation>
</comment>
<dbReference type="GO" id="GO:0016887">
    <property type="term" value="F:ATP hydrolysis activity"/>
    <property type="evidence" value="ECO:0007669"/>
    <property type="project" value="InterPro"/>
</dbReference>
<dbReference type="SFLD" id="SFLDS00003">
    <property type="entry name" value="Haloacid_Dehalogenase"/>
    <property type="match status" value="1"/>
</dbReference>
<comment type="catalytic activity">
    <reaction evidence="9">
        <text>Zn(2+)(in) + ATP + H2O = Zn(2+)(out) + ADP + phosphate + H(+)</text>
        <dbReference type="Rhea" id="RHEA:20621"/>
        <dbReference type="ChEBI" id="CHEBI:15377"/>
        <dbReference type="ChEBI" id="CHEBI:15378"/>
        <dbReference type="ChEBI" id="CHEBI:29105"/>
        <dbReference type="ChEBI" id="CHEBI:30616"/>
        <dbReference type="ChEBI" id="CHEBI:43474"/>
        <dbReference type="ChEBI" id="CHEBI:456216"/>
        <dbReference type="EC" id="7.2.2.12"/>
    </reaction>
</comment>
<feature type="transmembrane region" description="Helical" evidence="10">
    <location>
        <begin position="309"/>
        <end position="332"/>
    </location>
</feature>
<dbReference type="NCBIfam" id="TIGR01525">
    <property type="entry name" value="ATPase-IB_hvy"/>
    <property type="match status" value="1"/>
</dbReference>
<comment type="similarity">
    <text evidence="2 10">Belongs to the cation transport ATPase (P-type) (TC 3.A.3) family. Type IB subfamily.</text>
</comment>
<keyword evidence="7 10" id="KW-0472">Membrane</keyword>
<dbReference type="InterPro" id="IPR059000">
    <property type="entry name" value="ATPase_P-type_domA"/>
</dbReference>
<dbReference type="NCBIfam" id="TIGR01494">
    <property type="entry name" value="ATPase_P-type"/>
    <property type="match status" value="1"/>
</dbReference>
<sequence>MDCAEEVALLKRELVPLLGSDERLGFDVLRGKLSVDLSQTSVRSADIMTAIQRTGLRAEGWNEGASETSDRISKEQRQRAIFTAVSGTMGLAGFILASLWPTIANTASPIAITCYLLSILAGLYPVLPKAWRSAVTRRPDMNLLMSVAVLGAIALGEWFEGATVAFLFSLSLLLESWSIGRARRAIATLLDLSPPIAHVRLASGDVQDMRPDEVTIGSILVIRPGEKIPLDGRVTKGASDVDQSAVTGESLPVNKQSGDELFAGTVNGDGLLEMESTTAADNTTLARIIRMVGDAHSKRAPSEKWVEKFAAIYTPIVMLLAILMFLIPPLAFAGAWSDWLYRSLVLLVIACPCALVISTPVSVVAALAAAARNGVLIKGGVHIETPARLKAIAMDKTGTLTQGTPTIVDVVPFPGHERVDLLSRAAALEINSNHPLARAIVEEANHGKIAIPAVEHFQTTQGMGASGSIDGKTYWLGSHRYLVHRKLETPEIHDQLEAAQQAGRTVVVVGDETQVYGFITLADVIRKESRQVIQQLHATGVEHVVMLTGDNAGTANAIADQAGIDEVHAELLPADKVAAMEMLVQRYDQVAMIGDGVNDAPALARASLGIAMGAAGSDAAIETADIALMSDDLSKLPWLIHHSQRTLRIIRQNITFALGIKILFVILTFSGHASLWAAIAADMGASLLVIANGLRLLRADHNNC</sequence>
<dbReference type="EMBL" id="SJPU01000003">
    <property type="protein sequence ID" value="TWU10808.1"/>
    <property type="molecule type" value="Genomic_DNA"/>
</dbReference>